<evidence type="ECO:0000313" key="1">
    <source>
        <dbReference type="EMBL" id="SBQ84549.1"/>
    </source>
</evidence>
<reference evidence="1" key="2">
    <citation type="submission" date="2016-06" db="EMBL/GenBank/DDBJ databases">
        <title>The genome of a short-lived fish provides insights into sex chromosome evolution and the genetic control of aging.</title>
        <authorList>
            <person name="Reichwald K."/>
            <person name="Felder M."/>
            <person name="Petzold A."/>
            <person name="Koch P."/>
            <person name="Groth M."/>
            <person name="Platzer M."/>
        </authorList>
    </citation>
    <scope>NUCLEOTIDE SEQUENCE</scope>
    <source>
        <tissue evidence="1">Brain</tissue>
    </source>
</reference>
<accession>A0A1A8HPK2</accession>
<name>A0A1A8HPK2_9TELE</name>
<feature type="non-terminal residue" evidence="1">
    <location>
        <position position="1"/>
    </location>
</feature>
<feature type="non-terminal residue" evidence="1">
    <location>
        <position position="58"/>
    </location>
</feature>
<organism evidence="1">
    <name type="scientific">Nothobranchius korthausae</name>
    <dbReference type="NCBI Taxonomy" id="1143690"/>
    <lineage>
        <taxon>Eukaryota</taxon>
        <taxon>Metazoa</taxon>
        <taxon>Chordata</taxon>
        <taxon>Craniata</taxon>
        <taxon>Vertebrata</taxon>
        <taxon>Euteleostomi</taxon>
        <taxon>Actinopterygii</taxon>
        <taxon>Neopterygii</taxon>
        <taxon>Teleostei</taxon>
        <taxon>Neoteleostei</taxon>
        <taxon>Acanthomorphata</taxon>
        <taxon>Ovalentaria</taxon>
        <taxon>Atherinomorphae</taxon>
        <taxon>Cyprinodontiformes</taxon>
        <taxon>Nothobranchiidae</taxon>
        <taxon>Nothobranchius</taxon>
    </lineage>
</organism>
<proteinExistence type="predicted"/>
<dbReference type="AlphaFoldDB" id="A0A1A8HPK2"/>
<dbReference type="EMBL" id="HAEC01016328">
    <property type="protein sequence ID" value="SBQ84549.1"/>
    <property type="molecule type" value="Transcribed_RNA"/>
</dbReference>
<sequence length="58" mass="6669">PTPKHTGNHLCWFFSRADCPLQKTISPHQCLQSKTCSDLMADRRSFMFIASWDQTEPA</sequence>
<protein>
    <submittedName>
        <fullName evidence="1">Uncharacterized protein</fullName>
    </submittedName>
</protein>
<gene>
    <name evidence="1" type="primary">Nfu_g_1_025876</name>
</gene>
<reference evidence="1" key="1">
    <citation type="submission" date="2016-05" db="EMBL/GenBank/DDBJ databases">
        <authorList>
            <person name="Lavstsen T."/>
            <person name="Jespersen J.S."/>
        </authorList>
    </citation>
    <scope>NUCLEOTIDE SEQUENCE</scope>
    <source>
        <tissue evidence="1">Brain</tissue>
    </source>
</reference>